<feature type="compositionally biased region" description="Basic and acidic residues" evidence="7">
    <location>
        <begin position="100"/>
        <end position="109"/>
    </location>
</feature>
<gene>
    <name evidence="9" type="primary">fruK</name>
    <name evidence="9" type="ORF">CXY01_31240</name>
</gene>
<dbReference type="PANTHER" id="PTHR46566">
    <property type="entry name" value="1-PHOSPHOFRUCTOKINASE-RELATED"/>
    <property type="match status" value="1"/>
</dbReference>
<protein>
    <submittedName>
        <fullName evidence="9">1-phosphofructokinase</fullName>
    </submittedName>
</protein>
<reference evidence="9 10" key="1">
    <citation type="submission" date="2019-07" db="EMBL/GenBank/DDBJ databases">
        <title>Whole genome shotgun sequence of Cellulomonas xylanilytica NBRC 101102.</title>
        <authorList>
            <person name="Hosoyama A."/>
            <person name="Uohara A."/>
            <person name="Ohji S."/>
            <person name="Ichikawa N."/>
        </authorList>
    </citation>
    <scope>NUCLEOTIDE SEQUENCE [LARGE SCALE GENOMIC DNA]</scope>
    <source>
        <strain evidence="9 10">NBRC 101102</strain>
    </source>
</reference>
<dbReference type="InterPro" id="IPR011611">
    <property type="entry name" value="PfkB_dom"/>
</dbReference>
<sequence length="322" mass="33564">MVDGSTDAQDTPRVCVLASTPLLTVTIEPGRYRDDHPELHVHAGGQGVWVARMAASLGADVVLCGPFGGETGSVAAHLGESERLRVRRTDSRGESGSYVQDRREGHRGDVATSPATPLDRHEVDDLYGSVLVEGLEADAVVLTGPDPDDVVPADLVGRLAVDLRAAGRVVVADLSGDAARAFAEADGGVLKISHEELVDADLAQDDTPAELVRAARQLLDAGAAAVVVSRAQDSTLVVTAEEVLHATGPDLSVVDHHGAGDSMTAGIAVGLARGYPIERAVRLGVAAGTLNVTRHGLGTGHRDHVERLAHEVVVEPFTDDDE</sequence>
<evidence type="ECO:0000256" key="7">
    <source>
        <dbReference type="SAM" id="MobiDB-lite"/>
    </source>
</evidence>
<keyword evidence="4 9" id="KW-0418">Kinase</keyword>
<evidence type="ECO:0000256" key="2">
    <source>
        <dbReference type="ARBA" id="ARBA00022679"/>
    </source>
</evidence>
<dbReference type="GO" id="GO:0008443">
    <property type="term" value="F:phosphofructokinase activity"/>
    <property type="evidence" value="ECO:0007669"/>
    <property type="project" value="TreeGrafter"/>
</dbReference>
<organism evidence="9 10">
    <name type="scientific">Cellulomonas xylanilytica</name>
    <dbReference type="NCBI Taxonomy" id="233583"/>
    <lineage>
        <taxon>Bacteria</taxon>
        <taxon>Bacillati</taxon>
        <taxon>Actinomycetota</taxon>
        <taxon>Actinomycetes</taxon>
        <taxon>Micrococcales</taxon>
        <taxon>Cellulomonadaceae</taxon>
        <taxon>Cellulomonas</taxon>
    </lineage>
</organism>
<proteinExistence type="inferred from homology"/>
<dbReference type="Pfam" id="PF00294">
    <property type="entry name" value="PfkB"/>
    <property type="match status" value="1"/>
</dbReference>
<accession>A0A510V6W0</accession>
<dbReference type="SUPFAM" id="SSF53613">
    <property type="entry name" value="Ribokinase-like"/>
    <property type="match status" value="1"/>
</dbReference>
<dbReference type="AlphaFoldDB" id="A0A510V6W0"/>
<dbReference type="RefSeq" id="WP_146928863.1">
    <property type="nucleotide sequence ID" value="NZ_BJUB01000010.1"/>
</dbReference>
<feature type="region of interest" description="Disordered" evidence="7">
    <location>
        <begin position="86"/>
        <end position="119"/>
    </location>
</feature>
<evidence type="ECO:0000256" key="3">
    <source>
        <dbReference type="ARBA" id="ARBA00022741"/>
    </source>
</evidence>
<keyword evidence="2 6" id="KW-0808">Transferase</keyword>
<dbReference type="Gene3D" id="3.40.1190.20">
    <property type="match status" value="1"/>
</dbReference>
<dbReference type="PIRSF" id="PIRSF000535">
    <property type="entry name" value="1PFK/6PFK/LacC"/>
    <property type="match status" value="1"/>
</dbReference>
<evidence type="ECO:0000313" key="9">
    <source>
        <dbReference type="EMBL" id="GEK22604.1"/>
    </source>
</evidence>
<keyword evidence="3" id="KW-0547">Nucleotide-binding</keyword>
<name>A0A510V6W0_9CELL</name>
<evidence type="ECO:0000259" key="8">
    <source>
        <dbReference type="Pfam" id="PF00294"/>
    </source>
</evidence>
<keyword evidence="10" id="KW-1185">Reference proteome</keyword>
<evidence type="ECO:0000256" key="4">
    <source>
        <dbReference type="ARBA" id="ARBA00022777"/>
    </source>
</evidence>
<dbReference type="OrthoDB" id="3206700at2"/>
<evidence type="ECO:0000256" key="1">
    <source>
        <dbReference type="ARBA" id="ARBA00010688"/>
    </source>
</evidence>
<comment type="similarity">
    <text evidence="1">Belongs to the carbohydrate kinase PfkB family.</text>
</comment>
<evidence type="ECO:0000256" key="6">
    <source>
        <dbReference type="PIRNR" id="PIRNR000535"/>
    </source>
</evidence>
<dbReference type="GO" id="GO:0005829">
    <property type="term" value="C:cytosol"/>
    <property type="evidence" value="ECO:0007669"/>
    <property type="project" value="TreeGrafter"/>
</dbReference>
<evidence type="ECO:0000256" key="5">
    <source>
        <dbReference type="ARBA" id="ARBA00022840"/>
    </source>
</evidence>
<keyword evidence="5" id="KW-0067">ATP-binding</keyword>
<comment type="caution">
    <text evidence="9">The sequence shown here is derived from an EMBL/GenBank/DDBJ whole genome shotgun (WGS) entry which is preliminary data.</text>
</comment>
<feature type="domain" description="Carbohydrate kinase PfkB" evidence="8">
    <location>
        <begin position="37"/>
        <end position="299"/>
    </location>
</feature>
<dbReference type="Proteomes" id="UP000321118">
    <property type="component" value="Unassembled WGS sequence"/>
</dbReference>
<dbReference type="InterPro" id="IPR029056">
    <property type="entry name" value="Ribokinase-like"/>
</dbReference>
<evidence type="ECO:0000313" key="10">
    <source>
        <dbReference type="Proteomes" id="UP000321118"/>
    </source>
</evidence>
<dbReference type="EMBL" id="BJUB01000010">
    <property type="protein sequence ID" value="GEK22604.1"/>
    <property type="molecule type" value="Genomic_DNA"/>
</dbReference>
<dbReference type="InterPro" id="IPR017583">
    <property type="entry name" value="Tagatose/fructose_Pkinase"/>
</dbReference>
<dbReference type="PANTHER" id="PTHR46566:SF2">
    <property type="entry name" value="ATP-DEPENDENT 6-PHOSPHOFRUCTOKINASE ISOZYME 2"/>
    <property type="match status" value="1"/>
</dbReference>
<dbReference type="GO" id="GO:0005524">
    <property type="term" value="F:ATP binding"/>
    <property type="evidence" value="ECO:0007669"/>
    <property type="project" value="UniProtKB-KW"/>
</dbReference>